<dbReference type="EMBL" id="JBHMBW010000099">
    <property type="protein sequence ID" value="MFB9630691.1"/>
    <property type="molecule type" value="Genomic_DNA"/>
</dbReference>
<protein>
    <submittedName>
        <fullName evidence="1">Uncharacterized protein</fullName>
    </submittedName>
</protein>
<name>A0ABV5SG70_9ACTN</name>
<keyword evidence="2" id="KW-1185">Reference proteome</keyword>
<organism evidence="1 2">
    <name type="scientific">Nonomuraea helvata</name>
    <dbReference type="NCBI Taxonomy" id="37484"/>
    <lineage>
        <taxon>Bacteria</taxon>
        <taxon>Bacillati</taxon>
        <taxon>Actinomycetota</taxon>
        <taxon>Actinomycetes</taxon>
        <taxon>Streptosporangiales</taxon>
        <taxon>Streptosporangiaceae</taxon>
        <taxon>Nonomuraea</taxon>
    </lineage>
</organism>
<reference evidence="1 2" key="1">
    <citation type="submission" date="2024-09" db="EMBL/GenBank/DDBJ databases">
        <authorList>
            <person name="Sun Q."/>
            <person name="Mori K."/>
        </authorList>
    </citation>
    <scope>NUCLEOTIDE SEQUENCE [LARGE SCALE GENOMIC DNA]</scope>
    <source>
        <strain evidence="1 2">JCM 3143</strain>
    </source>
</reference>
<evidence type="ECO:0000313" key="2">
    <source>
        <dbReference type="Proteomes" id="UP001589532"/>
    </source>
</evidence>
<evidence type="ECO:0000313" key="1">
    <source>
        <dbReference type="EMBL" id="MFB9630691.1"/>
    </source>
</evidence>
<gene>
    <name evidence="1" type="ORF">ACFFSA_47100</name>
</gene>
<accession>A0ABV5SG70</accession>
<sequence>MPRSAADTYRGSFRAGLALLVATTADHYVQHAQPDLVIAAIGSAQRQGPAWRRR</sequence>
<dbReference type="RefSeq" id="WP_344993495.1">
    <property type="nucleotide sequence ID" value="NZ_BAAAXV010000008.1"/>
</dbReference>
<comment type="caution">
    <text evidence="1">The sequence shown here is derived from an EMBL/GenBank/DDBJ whole genome shotgun (WGS) entry which is preliminary data.</text>
</comment>
<dbReference type="Proteomes" id="UP001589532">
    <property type="component" value="Unassembled WGS sequence"/>
</dbReference>
<proteinExistence type="predicted"/>